<dbReference type="NCBIfam" id="TIGR00430">
    <property type="entry name" value="Q_tRNA_tgt"/>
    <property type="match status" value="1"/>
</dbReference>
<gene>
    <name evidence="5" type="ORF">UFOPK1827_01733</name>
</gene>
<name>A0A6J6I1Q2_9ZZZZ</name>
<evidence type="ECO:0000259" key="4">
    <source>
        <dbReference type="Pfam" id="PF01702"/>
    </source>
</evidence>
<keyword evidence="3" id="KW-0819">tRNA processing</keyword>
<dbReference type="GO" id="GO:0005829">
    <property type="term" value="C:cytosol"/>
    <property type="evidence" value="ECO:0007669"/>
    <property type="project" value="TreeGrafter"/>
</dbReference>
<keyword evidence="2" id="KW-0808">Transferase</keyword>
<evidence type="ECO:0000313" key="5">
    <source>
        <dbReference type="EMBL" id="CAB4617725.1"/>
    </source>
</evidence>
<dbReference type="EMBL" id="CAEZUO010000115">
    <property type="protein sequence ID" value="CAB4617725.1"/>
    <property type="molecule type" value="Genomic_DNA"/>
</dbReference>
<dbReference type="PANTHER" id="PTHR46499">
    <property type="entry name" value="QUEUINE TRNA-RIBOSYLTRANSFERASE"/>
    <property type="match status" value="1"/>
</dbReference>
<dbReference type="SUPFAM" id="SSF51713">
    <property type="entry name" value="tRNA-guanine transglycosylase"/>
    <property type="match status" value="1"/>
</dbReference>
<accession>A0A6J6I1Q2</accession>
<dbReference type="NCBIfam" id="TIGR00449">
    <property type="entry name" value="tgt_general"/>
    <property type="match status" value="1"/>
</dbReference>
<dbReference type="AlphaFoldDB" id="A0A6J6I1Q2"/>
<reference evidence="5" key="1">
    <citation type="submission" date="2020-05" db="EMBL/GenBank/DDBJ databases">
        <authorList>
            <person name="Chiriac C."/>
            <person name="Salcher M."/>
            <person name="Ghai R."/>
            <person name="Kavagutti S V."/>
        </authorList>
    </citation>
    <scope>NUCLEOTIDE SEQUENCE</scope>
</reference>
<dbReference type="Pfam" id="PF01702">
    <property type="entry name" value="TGT"/>
    <property type="match status" value="1"/>
</dbReference>
<sequence length="394" mass="42360">MVTWSPDTNIFFNVTGEVLSTDATEIVLRLQIDATDGLARTGVVHTARGSFRTPCFMPVGTRAAVRTLTSADLETLGAEVILGNTYHLMLKPGADLIDRFGGLHGFADWHGHVLTDSGGFQIFSLEPKVTDEGATFQSTYDGSYHHLSPEGSVEVQQKLGSDIQMVLDVCPPLPSSETVVRAALERSVLWAGRAKAAHAPARAAGSNQAQFGIVQGGIDVAMRTESAERTLEIGFDGYGIGGLSVGETRAEMLPALSAVTDVLPKDRPRYLMGVGDPVSIVEAVALGVDMFDCVLPTRLARHGTILTTSGRMNLRNARFADDPEPLEPGCACEACSRWSRAYLRHLLMVSEPTAARLTTIHNVHWLLRLMEAAQAAIAAGTYDQFRASVAAVWD</sequence>
<dbReference type="InterPro" id="IPR036511">
    <property type="entry name" value="TGT-like_sf"/>
</dbReference>
<evidence type="ECO:0000256" key="3">
    <source>
        <dbReference type="ARBA" id="ARBA00022694"/>
    </source>
</evidence>
<dbReference type="GO" id="GO:0008479">
    <property type="term" value="F:tRNA-guanosine(34) queuine transglycosylase activity"/>
    <property type="evidence" value="ECO:0007669"/>
    <property type="project" value="InterPro"/>
</dbReference>
<proteinExistence type="inferred from homology"/>
<dbReference type="InterPro" id="IPR050076">
    <property type="entry name" value="ArchSynthase1/Queuine_TRR"/>
</dbReference>
<evidence type="ECO:0000256" key="2">
    <source>
        <dbReference type="ARBA" id="ARBA00022679"/>
    </source>
</evidence>
<keyword evidence="1" id="KW-0328">Glycosyltransferase</keyword>
<feature type="domain" description="tRNA-guanine(15) transglycosylase-like" evidence="4">
    <location>
        <begin position="37"/>
        <end position="391"/>
    </location>
</feature>
<evidence type="ECO:0000256" key="1">
    <source>
        <dbReference type="ARBA" id="ARBA00022676"/>
    </source>
</evidence>
<dbReference type="GO" id="GO:0008616">
    <property type="term" value="P:tRNA queuosine(34) biosynthetic process"/>
    <property type="evidence" value="ECO:0007669"/>
    <property type="project" value="TreeGrafter"/>
</dbReference>
<dbReference type="PANTHER" id="PTHR46499:SF1">
    <property type="entry name" value="QUEUINE TRNA-RIBOSYLTRANSFERASE"/>
    <property type="match status" value="1"/>
</dbReference>
<dbReference type="InterPro" id="IPR002616">
    <property type="entry name" value="tRNA_ribo_trans-like"/>
</dbReference>
<dbReference type="Gene3D" id="3.20.20.105">
    <property type="entry name" value="Queuine tRNA-ribosyltransferase-like"/>
    <property type="match status" value="1"/>
</dbReference>
<protein>
    <submittedName>
        <fullName evidence="5">Unannotated protein</fullName>
    </submittedName>
</protein>
<dbReference type="InterPro" id="IPR004803">
    <property type="entry name" value="TGT"/>
</dbReference>
<dbReference type="HAMAP" id="MF_00168">
    <property type="entry name" value="Q_tRNA_Tgt"/>
    <property type="match status" value="1"/>
</dbReference>
<organism evidence="5">
    <name type="scientific">freshwater metagenome</name>
    <dbReference type="NCBI Taxonomy" id="449393"/>
    <lineage>
        <taxon>unclassified sequences</taxon>
        <taxon>metagenomes</taxon>
        <taxon>ecological metagenomes</taxon>
    </lineage>
</organism>